<name>H6NCZ1_9BACL</name>
<evidence type="ECO:0000256" key="2">
    <source>
        <dbReference type="ARBA" id="ARBA00022801"/>
    </source>
</evidence>
<dbReference type="RefSeq" id="WP_014369778.1">
    <property type="nucleotide sequence ID" value="NC_016935.1"/>
</dbReference>
<sequence>MSAEKKIKVYLAGDSTVQTYPEERAPQAGWGQFIAEHFTTKVLFVNRAIGGRSSKTFVEEGRLAEILAEIGEGDYLFVQMGHNDATPSRPERYTEPFGSYKDYLRQYITGAREHGARPVLITPMGRLHYEDGVFLNDFADYCTAMKELAEEQGVPLVDLMTRSLADYAAMGYDEAQRLFMISVNGTDLTHFREAGAQRIAALLAEGVRELGIPLSEQVPVLQEK</sequence>
<organism evidence="3 4">
    <name type="scientific">Paenibacillus mucilaginosus 3016</name>
    <dbReference type="NCBI Taxonomy" id="1116391"/>
    <lineage>
        <taxon>Bacteria</taxon>
        <taxon>Bacillati</taxon>
        <taxon>Bacillota</taxon>
        <taxon>Bacilli</taxon>
        <taxon>Bacillales</taxon>
        <taxon>Paenibacillaceae</taxon>
        <taxon>Paenibacillus</taxon>
    </lineage>
</organism>
<accession>H6NCZ1</accession>
<dbReference type="PANTHER" id="PTHR43695:SF1">
    <property type="entry name" value="RHAMNOGALACTURONAN ACETYLESTERASE"/>
    <property type="match status" value="1"/>
</dbReference>
<dbReference type="HOGENOM" id="CLU_065859_2_1_9"/>
<dbReference type="InterPro" id="IPR036514">
    <property type="entry name" value="SGNH_hydro_sf"/>
</dbReference>
<dbReference type="EMBL" id="CP003235">
    <property type="protein sequence ID" value="AFC29473.1"/>
    <property type="molecule type" value="Genomic_DNA"/>
</dbReference>
<dbReference type="STRING" id="1116391.PM3016_2589"/>
<keyword evidence="2" id="KW-0378">Hydrolase</keyword>
<evidence type="ECO:0000313" key="4">
    <source>
        <dbReference type="Proteomes" id="UP000007523"/>
    </source>
</evidence>
<dbReference type="KEGG" id="pmq:PM3016_2589"/>
<dbReference type="Gene3D" id="3.40.50.1110">
    <property type="entry name" value="SGNH hydrolase"/>
    <property type="match status" value="1"/>
</dbReference>
<dbReference type="PANTHER" id="PTHR43695">
    <property type="entry name" value="PUTATIVE (AFU_ORTHOLOGUE AFUA_2G17250)-RELATED"/>
    <property type="match status" value="1"/>
</dbReference>
<dbReference type="Pfam" id="PF00657">
    <property type="entry name" value="Lipase_GDSL"/>
    <property type="match status" value="1"/>
</dbReference>
<dbReference type="InterPro" id="IPR001087">
    <property type="entry name" value="GDSL"/>
</dbReference>
<protein>
    <submittedName>
        <fullName evidence="3">YesY</fullName>
    </submittedName>
</protein>
<dbReference type="InterPro" id="IPR037459">
    <property type="entry name" value="RhgT-like"/>
</dbReference>
<proteinExistence type="inferred from homology"/>
<reference evidence="3 4" key="1">
    <citation type="journal article" date="2012" name="J. Bacteriol.">
        <title>Complete Genome Sequence of Paenibacillus mucilaginosus 3016, a Bacterium Functional as Microbial Fertilizer.</title>
        <authorList>
            <person name="Ma M."/>
            <person name="Wang Z."/>
            <person name="Li L."/>
            <person name="Jiang X."/>
            <person name="Guan D."/>
            <person name="Cao F."/>
            <person name="Chen H."/>
            <person name="Wang X."/>
            <person name="Shen D."/>
            <person name="Du B."/>
            <person name="Li J."/>
        </authorList>
    </citation>
    <scope>NUCLEOTIDE SEQUENCE [LARGE SCALE GENOMIC DNA]</scope>
    <source>
        <strain evidence="3 4">3016</strain>
    </source>
</reference>
<dbReference type="SUPFAM" id="SSF52266">
    <property type="entry name" value="SGNH hydrolase"/>
    <property type="match status" value="1"/>
</dbReference>
<dbReference type="CDD" id="cd01821">
    <property type="entry name" value="Rhamnogalacturan_acetylesterase_like"/>
    <property type="match status" value="1"/>
</dbReference>
<comment type="similarity">
    <text evidence="1">Belongs to the 'GDSL' lipolytic enzyme family.</text>
</comment>
<dbReference type="GO" id="GO:0016788">
    <property type="term" value="F:hydrolase activity, acting on ester bonds"/>
    <property type="evidence" value="ECO:0007669"/>
    <property type="project" value="InterPro"/>
</dbReference>
<gene>
    <name evidence="3" type="ORF">PM3016_2589</name>
</gene>
<dbReference type="Proteomes" id="UP000007523">
    <property type="component" value="Chromosome"/>
</dbReference>
<keyword evidence="4" id="KW-1185">Reference proteome</keyword>
<evidence type="ECO:0000313" key="3">
    <source>
        <dbReference type="EMBL" id="AFC29473.1"/>
    </source>
</evidence>
<dbReference type="AlphaFoldDB" id="H6NCZ1"/>
<evidence type="ECO:0000256" key="1">
    <source>
        <dbReference type="ARBA" id="ARBA00008668"/>
    </source>
</evidence>